<reference evidence="3 4" key="1">
    <citation type="submission" date="2024-01" db="EMBL/GenBank/DDBJ databases">
        <title>The genome of the rayed Mediterranean limpet Patella caerulea (Linnaeus, 1758).</title>
        <authorList>
            <person name="Anh-Thu Weber A."/>
            <person name="Halstead-Nussloch G."/>
        </authorList>
    </citation>
    <scope>NUCLEOTIDE SEQUENCE [LARGE SCALE GENOMIC DNA]</scope>
    <source>
        <strain evidence="3">AATW-2023a</strain>
        <tissue evidence="3">Whole specimen</tissue>
    </source>
</reference>
<keyword evidence="4" id="KW-1185">Reference proteome</keyword>
<evidence type="ECO:0000313" key="3">
    <source>
        <dbReference type="EMBL" id="KAK6168756.1"/>
    </source>
</evidence>
<keyword evidence="1" id="KW-1133">Transmembrane helix</keyword>
<dbReference type="PANTHER" id="PTHR46599">
    <property type="entry name" value="PIGGYBAC TRANSPOSABLE ELEMENT-DERIVED PROTEIN 4"/>
    <property type="match status" value="1"/>
</dbReference>
<keyword evidence="1" id="KW-0812">Transmembrane</keyword>
<dbReference type="PANTHER" id="PTHR46599:SF2">
    <property type="entry name" value="PIGGYBAC TRANSPOSABLE ELEMENT-DERIVED PROTEIN 4-LIKE"/>
    <property type="match status" value="1"/>
</dbReference>
<dbReference type="Proteomes" id="UP001347796">
    <property type="component" value="Unassembled WGS sequence"/>
</dbReference>
<evidence type="ECO:0000256" key="1">
    <source>
        <dbReference type="SAM" id="Phobius"/>
    </source>
</evidence>
<keyword evidence="1" id="KW-0472">Membrane</keyword>
<sequence length="120" mass="14177">MTASIWKRVVPLISTADDPTRNVEVNRRQKDGSSRTVACPKTISEYNKYMGGVDRADQLHMEYPTYRMCRRWWVYIFYFLLDVSISNAFICYKESENHKKGNSKDLMIFRINLAKQLLDK</sequence>
<evidence type="ECO:0000313" key="4">
    <source>
        <dbReference type="Proteomes" id="UP001347796"/>
    </source>
</evidence>
<dbReference type="EMBL" id="JAZGQO010000015">
    <property type="protein sequence ID" value="KAK6168756.1"/>
    <property type="molecule type" value="Genomic_DNA"/>
</dbReference>
<dbReference type="AlphaFoldDB" id="A0AAN8GD92"/>
<evidence type="ECO:0000259" key="2">
    <source>
        <dbReference type="Pfam" id="PF13843"/>
    </source>
</evidence>
<dbReference type="Pfam" id="PF13843">
    <property type="entry name" value="DDE_Tnp_1_7"/>
    <property type="match status" value="1"/>
</dbReference>
<proteinExistence type="predicted"/>
<feature type="domain" description="PiggyBac transposable element-derived protein" evidence="2">
    <location>
        <begin position="8"/>
        <end position="89"/>
    </location>
</feature>
<organism evidence="3 4">
    <name type="scientific">Patella caerulea</name>
    <name type="common">Rayed Mediterranean limpet</name>
    <dbReference type="NCBI Taxonomy" id="87958"/>
    <lineage>
        <taxon>Eukaryota</taxon>
        <taxon>Metazoa</taxon>
        <taxon>Spiralia</taxon>
        <taxon>Lophotrochozoa</taxon>
        <taxon>Mollusca</taxon>
        <taxon>Gastropoda</taxon>
        <taxon>Patellogastropoda</taxon>
        <taxon>Patelloidea</taxon>
        <taxon>Patellidae</taxon>
        <taxon>Patella</taxon>
    </lineage>
</organism>
<feature type="transmembrane region" description="Helical" evidence="1">
    <location>
        <begin position="72"/>
        <end position="92"/>
    </location>
</feature>
<accession>A0AAN8GD92</accession>
<dbReference type="InterPro" id="IPR029526">
    <property type="entry name" value="PGBD"/>
</dbReference>
<gene>
    <name evidence="3" type="ORF">SNE40_019940</name>
</gene>
<name>A0AAN8GD92_PATCE</name>
<protein>
    <recommendedName>
        <fullName evidence="2">PiggyBac transposable element-derived protein domain-containing protein</fullName>
    </recommendedName>
</protein>
<comment type="caution">
    <text evidence="3">The sequence shown here is derived from an EMBL/GenBank/DDBJ whole genome shotgun (WGS) entry which is preliminary data.</text>
</comment>